<dbReference type="Pfam" id="PF07589">
    <property type="entry name" value="PEP-CTERM"/>
    <property type="match status" value="1"/>
</dbReference>
<sequence>MSITIKTAMQGAVLVAGLMTGAAVQAVTVPGVYSTGFGAGGASLAAGNGVADANYRLTATTSATQPVGTQAVTFYNFNYAADTATSRWISYTADTSQMGYNANFTFTTTFDLTGFNAATARLSGFVGADNEATVLLNGVAIGGVYGYRRETFTSLTAFSTLDPALFVSGVNRLDVVLHNIDLIAAVRIDQLTLTADAGAVPEPATWAMMVLGFGTIGGAMRRRQTMRLANA</sequence>
<keyword evidence="4" id="KW-1185">Reference proteome</keyword>
<dbReference type="Proteomes" id="UP000763641">
    <property type="component" value="Unassembled WGS sequence"/>
</dbReference>
<accession>A0ABS2D7Q2</accession>
<keyword evidence="1" id="KW-0732">Signal</keyword>
<gene>
    <name evidence="3" type="ORF">ILT43_11335</name>
</gene>
<feature type="chain" id="PRO_5047407534" evidence="1">
    <location>
        <begin position="26"/>
        <end position="231"/>
    </location>
</feature>
<proteinExistence type="predicted"/>
<evidence type="ECO:0000313" key="3">
    <source>
        <dbReference type="EMBL" id="MBM6576969.1"/>
    </source>
</evidence>
<dbReference type="Gene3D" id="2.60.120.260">
    <property type="entry name" value="Galactose-binding domain-like"/>
    <property type="match status" value="1"/>
</dbReference>
<name>A0ABS2D7Q2_9SPHN</name>
<evidence type="ECO:0000256" key="1">
    <source>
        <dbReference type="SAM" id="SignalP"/>
    </source>
</evidence>
<evidence type="ECO:0000313" key="4">
    <source>
        <dbReference type="Proteomes" id="UP000763641"/>
    </source>
</evidence>
<feature type="signal peptide" evidence="1">
    <location>
        <begin position="1"/>
        <end position="25"/>
    </location>
</feature>
<reference evidence="3 4" key="1">
    <citation type="submission" date="2020-12" db="EMBL/GenBank/DDBJ databases">
        <title>Sphingomonas sp.</title>
        <authorList>
            <person name="Kim M.K."/>
        </authorList>
    </citation>
    <scope>NUCLEOTIDE SEQUENCE [LARGE SCALE GENOMIC DNA]</scope>
    <source>
        <strain evidence="3 4">BT552</strain>
    </source>
</reference>
<dbReference type="RefSeq" id="WP_204199073.1">
    <property type="nucleotide sequence ID" value="NZ_JAFEMC010000003.1"/>
</dbReference>
<dbReference type="NCBIfam" id="NF035944">
    <property type="entry name" value="PEPxxWA-CTERM"/>
    <property type="match status" value="1"/>
</dbReference>
<dbReference type="NCBIfam" id="TIGR02595">
    <property type="entry name" value="PEP_CTERM"/>
    <property type="match status" value="1"/>
</dbReference>
<organism evidence="3 4">
    <name type="scientific">Sphingomonas longa</name>
    <dbReference type="NCBI Taxonomy" id="2778730"/>
    <lineage>
        <taxon>Bacteria</taxon>
        <taxon>Pseudomonadati</taxon>
        <taxon>Pseudomonadota</taxon>
        <taxon>Alphaproteobacteria</taxon>
        <taxon>Sphingomonadales</taxon>
        <taxon>Sphingomonadaceae</taxon>
        <taxon>Sphingomonas</taxon>
    </lineage>
</organism>
<dbReference type="InterPro" id="IPR013424">
    <property type="entry name" value="Ice-binding_C"/>
</dbReference>
<evidence type="ECO:0000259" key="2">
    <source>
        <dbReference type="Pfam" id="PF07589"/>
    </source>
</evidence>
<protein>
    <submittedName>
        <fullName evidence="3">PEP-CTERM sorting domain-containing protein</fullName>
    </submittedName>
</protein>
<feature type="domain" description="Ice-binding protein C-terminal" evidence="2">
    <location>
        <begin position="199"/>
        <end position="223"/>
    </location>
</feature>
<comment type="caution">
    <text evidence="3">The sequence shown here is derived from an EMBL/GenBank/DDBJ whole genome shotgun (WGS) entry which is preliminary data.</text>
</comment>
<dbReference type="EMBL" id="JAFEMC010000003">
    <property type="protein sequence ID" value="MBM6576969.1"/>
    <property type="molecule type" value="Genomic_DNA"/>
</dbReference>